<comment type="caution">
    <text evidence="3">The sequence shown here is derived from an EMBL/GenBank/DDBJ whole genome shotgun (WGS) entry which is preliminary data.</text>
</comment>
<feature type="transmembrane region" description="Helical" evidence="2">
    <location>
        <begin position="343"/>
        <end position="362"/>
    </location>
</feature>
<dbReference type="RefSeq" id="WP_160657708.1">
    <property type="nucleotide sequence ID" value="NZ_JBHRWU010000001.1"/>
</dbReference>
<proteinExistence type="predicted"/>
<keyword evidence="2" id="KW-1133">Transmembrane helix</keyword>
<dbReference type="OrthoDB" id="9793415at2"/>
<sequence>MDKFNNKWMRAVLPALLIHCSIGTVYCWSLFKGDIAAYMGSSVGDVEWAFSIAIFVLGMSAAFGGKFVEKDIRKSSLLAAVFFVAGMAGTGFSIAQQSLIGVYISYGVVMGIGLGIGYLTPVKTLMLWFKEQKGLATGLAVLGFGLAKVIASPLIGQLLGARNSEGVLINPENVYTMFYILAGVYLVMMMIGHLMIKKPDGYTEAIAQGQKFNYIEVLKNKTFIGIWLMFYLNITCGLALISQEKGILLFVGFGAIGLVSSLTAVFNAGGRLMFSALGDQLKDRNSIYKIIFISSITVILLPLVFNNMNGVVMAFLIIALLCIINAGYGGGFSSLPPLLADRFGLHAISTVHGLALSAWAIAGLTGNQLATFILDQTGSYNVLLFVIMALFTVAMLISIFVVKPGKVDLPGEAVEREKALATS</sequence>
<feature type="transmembrane region" description="Helical" evidence="2">
    <location>
        <begin position="287"/>
        <end position="305"/>
    </location>
</feature>
<dbReference type="GO" id="GO:0005886">
    <property type="term" value="C:plasma membrane"/>
    <property type="evidence" value="ECO:0007669"/>
    <property type="project" value="UniProtKB-SubCell"/>
</dbReference>
<feature type="transmembrane region" description="Helical" evidence="2">
    <location>
        <begin position="134"/>
        <end position="155"/>
    </location>
</feature>
<evidence type="ECO:0000313" key="4">
    <source>
        <dbReference type="Proteomes" id="UP000436284"/>
    </source>
</evidence>
<dbReference type="PANTHER" id="PTHR11360">
    <property type="entry name" value="MONOCARBOXYLATE TRANSPORTER"/>
    <property type="match status" value="1"/>
</dbReference>
<feature type="transmembrane region" description="Helical" evidence="2">
    <location>
        <begin position="382"/>
        <end position="402"/>
    </location>
</feature>
<reference evidence="3 4" key="1">
    <citation type="submission" date="2019-12" db="EMBL/GenBank/DDBJ databases">
        <title>Salinicoccus cyprini sp. nov., isolated from gastro-intestinal tract of mirror carp, Cyprinus carpio var. specularis, collected from Gobind Sagar Reservoir, Himachal Pradesh, India.</title>
        <authorList>
            <person name="Talwar C."/>
            <person name="Singh A.K."/>
            <person name="Lal R."/>
            <person name="Negi R.K."/>
        </authorList>
    </citation>
    <scope>NUCLEOTIDE SEQUENCE [LARGE SCALE GENOMIC DNA]</scope>
    <source>
        <strain evidence="3 4">J-82</strain>
    </source>
</reference>
<gene>
    <name evidence="3" type="ORF">GQ671_12300</name>
</gene>
<feature type="transmembrane region" description="Helical" evidence="2">
    <location>
        <begin position="247"/>
        <end position="266"/>
    </location>
</feature>
<dbReference type="AlphaFoldDB" id="A0A6N8U4J2"/>
<dbReference type="GO" id="GO:0022857">
    <property type="term" value="F:transmembrane transporter activity"/>
    <property type="evidence" value="ECO:0007669"/>
    <property type="project" value="InterPro"/>
</dbReference>
<dbReference type="Pfam" id="PF07690">
    <property type="entry name" value="MFS_1"/>
    <property type="match status" value="1"/>
</dbReference>
<dbReference type="Proteomes" id="UP000436284">
    <property type="component" value="Unassembled WGS sequence"/>
</dbReference>
<dbReference type="Gene3D" id="1.20.1250.20">
    <property type="entry name" value="MFS general substrate transporter like domains"/>
    <property type="match status" value="2"/>
</dbReference>
<name>A0A6N8U4J2_9STAP</name>
<accession>A0A6N8U4J2</accession>
<feature type="transmembrane region" description="Helical" evidence="2">
    <location>
        <begin position="222"/>
        <end position="241"/>
    </location>
</feature>
<dbReference type="CDD" id="cd17353">
    <property type="entry name" value="MFS_OFA_like"/>
    <property type="match status" value="1"/>
</dbReference>
<evidence type="ECO:0000256" key="2">
    <source>
        <dbReference type="SAM" id="Phobius"/>
    </source>
</evidence>
<evidence type="ECO:0000256" key="1">
    <source>
        <dbReference type="ARBA" id="ARBA00004651"/>
    </source>
</evidence>
<keyword evidence="2" id="KW-0472">Membrane</keyword>
<dbReference type="EMBL" id="WUUK01000005">
    <property type="protein sequence ID" value="MXQ52046.1"/>
    <property type="molecule type" value="Genomic_DNA"/>
</dbReference>
<protein>
    <submittedName>
        <fullName evidence="3">MFS transporter</fullName>
    </submittedName>
</protein>
<dbReference type="InterPro" id="IPR050327">
    <property type="entry name" value="Proton-linked_MCT"/>
</dbReference>
<dbReference type="InterPro" id="IPR036259">
    <property type="entry name" value="MFS_trans_sf"/>
</dbReference>
<organism evidence="3 4">
    <name type="scientific">Salinicoccus hispanicus</name>
    <dbReference type="NCBI Taxonomy" id="157225"/>
    <lineage>
        <taxon>Bacteria</taxon>
        <taxon>Bacillati</taxon>
        <taxon>Bacillota</taxon>
        <taxon>Bacilli</taxon>
        <taxon>Bacillales</taxon>
        <taxon>Staphylococcaceae</taxon>
        <taxon>Salinicoccus</taxon>
    </lineage>
</organism>
<dbReference type="PANTHER" id="PTHR11360:SF317">
    <property type="entry name" value="MAJOR FACILITATOR SUPERFAMILY (MFS) PROFILE DOMAIN-CONTAINING PROTEIN-RELATED"/>
    <property type="match status" value="1"/>
</dbReference>
<feature type="transmembrane region" description="Helical" evidence="2">
    <location>
        <begin position="100"/>
        <end position="122"/>
    </location>
</feature>
<keyword evidence="4" id="KW-1185">Reference proteome</keyword>
<dbReference type="SUPFAM" id="SSF103473">
    <property type="entry name" value="MFS general substrate transporter"/>
    <property type="match status" value="1"/>
</dbReference>
<feature type="transmembrane region" description="Helical" evidence="2">
    <location>
        <begin position="46"/>
        <end position="65"/>
    </location>
</feature>
<feature type="transmembrane region" description="Helical" evidence="2">
    <location>
        <begin position="175"/>
        <end position="196"/>
    </location>
</feature>
<feature type="transmembrane region" description="Helical" evidence="2">
    <location>
        <begin position="311"/>
        <end position="331"/>
    </location>
</feature>
<feature type="transmembrane region" description="Helical" evidence="2">
    <location>
        <begin position="77"/>
        <end position="94"/>
    </location>
</feature>
<dbReference type="InterPro" id="IPR011701">
    <property type="entry name" value="MFS"/>
</dbReference>
<keyword evidence="2" id="KW-0812">Transmembrane</keyword>
<evidence type="ECO:0000313" key="3">
    <source>
        <dbReference type="EMBL" id="MXQ52046.1"/>
    </source>
</evidence>
<comment type="subcellular location">
    <subcellularLocation>
        <location evidence="1">Cell membrane</location>
        <topology evidence="1">Multi-pass membrane protein</topology>
    </subcellularLocation>
</comment>